<evidence type="ECO:0000256" key="4">
    <source>
        <dbReference type="SAM" id="Phobius"/>
    </source>
</evidence>
<evidence type="ECO:0000256" key="1">
    <source>
        <dbReference type="ARBA" id="ARBA00022500"/>
    </source>
</evidence>
<gene>
    <name evidence="7" type="ORF">L21SP2_1563</name>
</gene>
<dbReference type="GO" id="GO:0004888">
    <property type="term" value="F:transmembrane signaling receptor activity"/>
    <property type="evidence" value="ECO:0007669"/>
    <property type="project" value="TreeGrafter"/>
</dbReference>
<dbReference type="Gene3D" id="1.10.287.950">
    <property type="entry name" value="Methyl-accepting chemotaxis protein"/>
    <property type="match status" value="1"/>
</dbReference>
<dbReference type="CDD" id="cd06225">
    <property type="entry name" value="HAMP"/>
    <property type="match status" value="1"/>
</dbReference>
<keyword evidence="1" id="KW-0145">Chemotaxis</keyword>
<dbReference type="Gene3D" id="6.10.340.10">
    <property type="match status" value="1"/>
</dbReference>
<keyword evidence="3" id="KW-0807">Transducer</keyword>
<dbReference type="STRING" id="1307761.L21SP2_1563"/>
<dbReference type="EMBL" id="CP006939">
    <property type="protein sequence ID" value="AHC14952.1"/>
    <property type="molecule type" value="Genomic_DNA"/>
</dbReference>
<feature type="transmembrane region" description="Helical" evidence="4">
    <location>
        <begin position="197"/>
        <end position="219"/>
    </location>
</feature>
<feature type="transmembrane region" description="Helical" evidence="4">
    <location>
        <begin position="58"/>
        <end position="77"/>
    </location>
</feature>
<proteinExistence type="inferred from homology"/>
<feature type="transmembrane region" description="Helical" evidence="4">
    <location>
        <begin position="109"/>
        <end position="131"/>
    </location>
</feature>
<dbReference type="eggNOG" id="COG0840">
    <property type="taxonomic scope" value="Bacteria"/>
</dbReference>
<evidence type="ECO:0000256" key="2">
    <source>
        <dbReference type="ARBA" id="ARBA00029447"/>
    </source>
</evidence>
<dbReference type="KEGG" id="slr:L21SP2_1563"/>
<keyword evidence="4" id="KW-1133">Transmembrane helix</keyword>
<feature type="transmembrane region" description="Helical" evidence="4">
    <location>
        <begin position="143"/>
        <end position="160"/>
    </location>
</feature>
<dbReference type="PROSITE" id="PS50111">
    <property type="entry name" value="CHEMOTAXIS_TRANSDUC_2"/>
    <property type="match status" value="1"/>
</dbReference>
<dbReference type="SMART" id="SM00283">
    <property type="entry name" value="MA"/>
    <property type="match status" value="1"/>
</dbReference>
<feature type="transmembrane region" description="Helical" evidence="4">
    <location>
        <begin position="276"/>
        <end position="295"/>
    </location>
</feature>
<dbReference type="Proteomes" id="UP000018680">
    <property type="component" value="Chromosome"/>
</dbReference>
<dbReference type="GO" id="GO:0005886">
    <property type="term" value="C:plasma membrane"/>
    <property type="evidence" value="ECO:0007669"/>
    <property type="project" value="TreeGrafter"/>
</dbReference>
<dbReference type="InterPro" id="IPR051310">
    <property type="entry name" value="MCP_chemotaxis"/>
</dbReference>
<evidence type="ECO:0000313" key="8">
    <source>
        <dbReference type="Proteomes" id="UP000018680"/>
    </source>
</evidence>
<protein>
    <recommendedName>
        <fullName evidence="9">Methyl-accepting chemotaxis protein</fullName>
    </recommendedName>
</protein>
<dbReference type="InterPro" id="IPR004089">
    <property type="entry name" value="MCPsignal_dom"/>
</dbReference>
<name>V5WGJ3_9SPIO</name>
<keyword evidence="4" id="KW-0812">Transmembrane</keyword>
<dbReference type="GO" id="GO:0006935">
    <property type="term" value="P:chemotaxis"/>
    <property type="evidence" value="ECO:0007669"/>
    <property type="project" value="UniProtKB-KW"/>
</dbReference>
<feature type="transmembrane region" description="Helical" evidence="4">
    <location>
        <begin position="21"/>
        <end position="38"/>
    </location>
</feature>
<dbReference type="PANTHER" id="PTHR43531">
    <property type="entry name" value="PROTEIN ICFG"/>
    <property type="match status" value="1"/>
</dbReference>
<dbReference type="PANTHER" id="PTHR43531:SF11">
    <property type="entry name" value="METHYL-ACCEPTING CHEMOTAXIS PROTEIN 3"/>
    <property type="match status" value="1"/>
</dbReference>
<accession>V5WGJ3</accession>
<feature type="domain" description="HAMP" evidence="6">
    <location>
        <begin position="320"/>
        <end position="351"/>
    </location>
</feature>
<evidence type="ECO:0000313" key="7">
    <source>
        <dbReference type="EMBL" id="AHC14952.1"/>
    </source>
</evidence>
<reference evidence="7 8" key="1">
    <citation type="journal article" date="2015" name="Stand. Genomic Sci.">
        <title>Complete genome sequence and description of Salinispira pacifica gen. nov., sp. nov., a novel spirochaete isolated form a hypersaline microbial mat.</title>
        <authorList>
            <person name="Ben Hania W."/>
            <person name="Joseph M."/>
            <person name="Schumann P."/>
            <person name="Bunk B."/>
            <person name="Fiebig A."/>
            <person name="Sproer C."/>
            <person name="Klenk H.P."/>
            <person name="Fardeau M.L."/>
            <person name="Spring S."/>
        </authorList>
    </citation>
    <scope>NUCLEOTIDE SEQUENCE [LARGE SCALE GENOMIC DNA]</scope>
    <source>
        <strain evidence="7 8">L21-RPul-D2</strain>
    </source>
</reference>
<comment type="similarity">
    <text evidence="2">Belongs to the methyl-accepting chemotaxis (MCP) protein family.</text>
</comment>
<dbReference type="AlphaFoldDB" id="V5WGJ3"/>
<keyword evidence="4" id="KW-0472">Membrane</keyword>
<evidence type="ECO:0000259" key="5">
    <source>
        <dbReference type="PROSITE" id="PS50111"/>
    </source>
</evidence>
<keyword evidence="8" id="KW-1185">Reference proteome</keyword>
<dbReference type="RefSeq" id="WP_024267872.1">
    <property type="nucleotide sequence ID" value="NC_023035.1"/>
</dbReference>
<organism evidence="7 8">
    <name type="scientific">Salinispira pacifica</name>
    <dbReference type="NCBI Taxonomy" id="1307761"/>
    <lineage>
        <taxon>Bacteria</taxon>
        <taxon>Pseudomonadati</taxon>
        <taxon>Spirochaetota</taxon>
        <taxon>Spirochaetia</taxon>
        <taxon>Spirochaetales</taxon>
        <taxon>Spirochaetaceae</taxon>
        <taxon>Salinispira</taxon>
    </lineage>
</organism>
<evidence type="ECO:0008006" key="9">
    <source>
        <dbReference type="Google" id="ProtNLM"/>
    </source>
</evidence>
<dbReference type="InterPro" id="IPR003660">
    <property type="entry name" value="HAMP_dom"/>
</dbReference>
<dbReference type="HOGENOM" id="CLU_025264_0_0_12"/>
<evidence type="ECO:0000259" key="6">
    <source>
        <dbReference type="PROSITE" id="PS50885"/>
    </source>
</evidence>
<dbReference type="Pfam" id="PF00015">
    <property type="entry name" value="MCPsignal"/>
    <property type="match status" value="1"/>
</dbReference>
<sequence length="694" mass="76912">MNTNQTANVKSIPLRIVRNTATVFLIALTVLSVTDYLLEQAITGNEAFQGLLAYFSEFMLLNVLPILIIFSAILYFYSRPIQRAYVQLREQGRAEPEILARAKNRMFRLSSVVLVLNFVSFFGGTIIFFSTQGYFSDPGSPRLWFHLIFTLSSSGVYAFVQSSMNRQVLTPARKLMRIHRMEEDTQSREMNLERKTVLIASLLALYALTYFLPKLFFAYEAELNYAQQLYSIVNEDADMQEAQSAFDDRYEEFSNPPAFRMNERDFQAHLQGVRQIFFISFLAIMAIVIAVALTYSKELVLQLKIQKQKIQGILSGENSLSERISITTNDEVGELSELINRFMDTLESMLQSIAESSKSISGSSRWVNESISQAGTAMHQIVSSVEQISGNADEQSGSVQAARDKIREIQHSIERIGRDIENQSAFVEQTAGAMNEMAGNIASVSKNTQDANGLAATLMERARSGELQIDQSIQTMSAIEDATSQVNDIVKLIADVAAQTNLLAMNAAIEAAHAGESGRGFAVVAEEIRKLAENSSQRTREIEDQIKLMSERVKGGAEDTRKAGDAFRSIFQGIQETSRLIQQVSSAMLEQKSGTDEILSSVGSVVEATNSVKELTGSLQNQSVHIDGSMVELVDISTHIREATSEQSRSNGEVSNMIGRLKDSSEANMEVVGSLETILKRFNLNGDGNGNDHI</sequence>
<dbReference type="PROSITE" id="PS50885">
    <property type="entry name" value="HAMP"/>
    <property type="match status" value="1"/>
</dbReference>
<evidence type="ECO:0000256" key="3">
    <source>
        <dbReference type="PROSITE-ProRule" id="PRU00284"/>
    </source>
</evidence>
<dbReference type="SUPFAM" id="SSF58104">
    <property type="entry name" value="Methyl-accepting chemotaxis protein (MCP) signaling domain"/>
    <property type="match status" value="2"/>
</dbReference>
<dbReference type="OrthoDB" id="366232at2"/>
<dbReference type="GO" id="GO:0007165">
    <property type="term" value="P:signal transduction"/>
    <property type="evidence" value="ECO:0007669"/>
    <property type="project" value="UniProtKB-KW"/>
</dbReference>
<feature type="domain" description="Methyl-accepting transducer" evidence="5">
    <location>
        <begin position="398"/>
        <end position="620"/>
    </location>
</feature>